<proteinExistence type="predicted"/>
<name>A0A0A9DIS8_ARUDO</name>
<protein>
    <submittedName>
        <fullName evidence="1">Uncharacterized protein</fullName>
    </submittedName>
</protein>
<evidence type="ECO:0000313" key="1">
    <source>
        <dbReference type="EMBL" id="JAD88504.1"/>
    </source>
</evidence>
<reference evidence="1" key="2">
    <citation type="journal article" date="2015" name="Data Brief">
        <title>Shoot transcriptome of the giant reed, Arundo donax.</title>
        <authorList>
            <person name="Barrero R.A."/>
            <person name="Guerrero F.D."/>
            <person name="Moolhuijzen P."/>
            <person name="Goolsby J.A."/>
            <person name="Tidwell J."/>
            <person name="Bellgard S.E."/>
            <person name="Bellgard M.I."/>
        </authorList>
    </citation>
    <scope>NUCLEOTIDE SEQUENCE</scope>
    <source>
        <tissue evidence="1">Shoot tissue taken approximately 20 cm above the soil surface</tissue>
    </source>
</reference>
<dbReference type="EMBL" id="GBRH01209391">
    <property type="protein sequence ID" value="JAD88504.1"/>
    <property type="molecule type" value="Transcribed_RNA"/>
</dbReference>
<dbReference type="AlphaFoldDB" id="A0A0A9DIS8"/>
<reference evidence="1" key="1">
    <citation type="submission" date="2014-09" db="EMBL/GenBank/DDBJ databases">
        <authorList>
            <person name="Magalhaes I.L.F."/>
            <person name="Oliveira U."/>
            <person name="Santos F.R."/>
            <person name="Vidigal T.H.D.A."/>
            <person name="Brescovit A.D."/>
            <person name="Santos A.J."/>
        </authorList>
    </citation>
    <scope>NUCLEOTIDE SEQUENCE</scope>
    <source>
        <tissue evidence="1">Shoot tissue taken approximately 20 cm above the soil surface</tissue>
    </source>
</reference>
<organism evidence="1">
    <name type="scientific">Arundo donax</name>
    <name type="common">Giant reed</name>
    <name type="synonym">Donax arundinaceus</name>
    <dbReference type="NCBI Taxonomy" id="35708"/>
    <lineage>
        <taxon>Eukaryota</taxon>
        <taxon>Viridiplantae</taxon>
        <taxon>Streptophyta</taxon>
        <taxon>Embryophyta</taxon>
        <taxon>Tracheophyta</taxon>
        <taxon>Spermatophyta</taxon>
        <taxon>Magnoliopsida</taxon>
        <taxon>Liliopsida</taxon>
        <taxon>Poales</taxon>
        <taxon>Poaceae</taxon>
        <taxon>PACMAD clade</taxon>
        <taxon>Arundinoideae</taxon>
        <taxon>Arundineae</taxon>
        <taxon>Arundo</taxon>
    </lineage>
</organism>
<accession>A0A0A9DIS8</accession>
<sequence length="47" mass="5452">MASTWSLFLGFQIGQSLSLRRRWQHPPAIPIPTPMPVFQESSRFHSQ</sequence>